<name>A0A0A9CL93_ARUDO</name>
<reference evidence="1" key="1">
    <citation type="submission" date="2014-09" db="EMBL/GenBank/DDBJ databases">
        <authorList>
            <person name="Magalhaes I.L.F."/>
            <person name="Oliveira U."/>
            <person name="Santos F.R."/>
            <person name="Vidigal T.H.D.A."/>
            <person name="Brescovit A.D."/>
            <person name="Santos A.J."/>
        </authorList>
    </citation>
    <scope>NUCLEOTIDE SEQUENCE</scope>
    <source>
        <tissue evidence="1">Shoot tissue taken approximately 20 cm above the soil surface</tissue>
    </source>
</reference>
<organism evidence="1">
    <name type="scientific">Arundo donax</name>
    <name type="common">Giant reed</name>
    <name type="synonym">Donax arundinaceus</name>
    <dbReference type="NCBI Taxonomy" id="35708"/>
    <lineage>
        <taxon>Eukaryota</taxon>
        <taxon>Viridiplantae</taxon>
        <taxon>Streptophyta</taxon>
        <taxon>Embryophyta</taxon>
        <taxon>Tracheophyta</taxon>
        <taxon>Spermatophyta</taxon>
        <taxon>Magnoliopsida</taxon>
        <taxon>Liliopsida</taxon>
        <taxon>Poales</taxon>
        <taxon>Poaceae</taxon>
        <taxon>PACMAD clade</taxon>
        <taxon>Arundinoideae</taxon>
        <taxon>Arundineae</taxon>
        <taxon>Arundo</taxon>
    </lineage>
</organism>
<protein>
    <submittedName>
        <fullName evidence="1">Uncharacterized protein</fullName>
    </submittedName>
</protein>
<accession>A0A0A9CL93</accession>
<proteinExistence type="predicted"/>
<evidence type="ECO:0000313" key="1">
    <source>
        <dbReference type="EMBL" id="JAD74120.1"/>
    </source>
</evidence>
<sequence length="22" mass="2311">MPDGDGVLLAPVPPLQSIQHLI</sequence>
<dbReference type="AlphaFoldDB" id="A0A0A9CL93"/>
<dbReference type="EMBL" id="GBRH01223775">
    <property type="protein sequence ID" value="JAD74120.1"/>
    <property type="molecule type" value="Transcribed_RNA"/>
</dbReference>
<reference evidence="1" key="2">
    <citation type="journal article" date="2015" name="Data Brief">
        <title>Shoot transcriptome of the giant reed, Arundo donax.</title>
        <authorList>
            <person name="Barrero R.A."/>
            <person name="Guerrero F.D."/>
            <person name="Moolhuijzen P."/>
            <person name="Goolsby J.A."/>
            <person name="Tidwell J."/>
            <person name="Bellgard S.E."/>
            <person name="Bellgard M.I."/>
        </authorList>
    </citation>
    <scope>NUCLEOTIDE SEQUENCE</scope>
    <source>
        <tissue evidence="1">Shoot tissue taken approximately 20 cm above the soil surface</tissue>
    </source>
</reference>